<keyword evidence="1" id="KW-1003">Cell membrane</keyword>
<dbReference type="Pfam" id="PF04413">
    <property type="entry name" value="Glycos_transf_N"/>
    <property type="match status" value="1"/>
</dbReference>
<gene>
    <name evidence="2" type="primary">waaA</name>
    <name evidence="2" type="ORF">CCAX7_37810</name>
</gene>
<evidence type="ECO:0000313" key="2">
    <source>
        <dbReference type="EMBL" id="BDI31730.1"/>
    </source>
</evidence>
<keyword evidence="3" id="KW-1185">Reference proteome</keyword>
<dbReference type="SUPFAM" id="SSF53756">
    <property type="entry name" value="UDP-Glycosyltransferase/glycogen phosphorylase"/>
    <property type="match status" value="1"/>
</dbReference>
<accession>A0A402D0Z4</accession>
<dbReference type="GO" id="GO:0005886">
    <property type="term" value="C:plasma membrane"/>
    <property type="evidence" value="ECO:0007669"/>
    <property type="project" value="UniProtKB-SubCell"/>
</dbReference>
<sequence length="448" mass="48771">MYALYTTLLTIWLLAMAPVLLYNAVRHKKHLPKLRQRMGRLPESLRADGRPTLWIHACSVGETLSVQGLAAALHERFPGARLIFSTITASGNAIAHERYEKLYGPGNVFFFPVDLPGVAGNVLDFIQPSALIIVDTEIWPNVVHQAKLRNIPVVMVNGRIAAKSFRQYLWAQPMLARVLGEYAALLMKSPEDAARIQRLGAPPSKIAMSGNLKYDQTPADAALVAEKAKGLNAALELSRWKGQLIVAGSTHEGEDIVLLRALRALREDPTLANTRLLIVPRHAERFDSVAALAEREGFTVRRRSRPGEASAGAEVLLLDTYGELAAAYQFAAVAFVGGTLVPVGGHSIMEPAQFAKPIVIGPHMENFPQIVDEFLEKGAAIQITALESDAATQERDLTEALRSIFADPEKQAKMGAAARSILEDNQGATAFTLERIAGVVRIPIPPPK</sequence>
<comment type="similarity">
    <text evidence="1">Belongs to the glycosyltransferase group 1 family.</text>
</comment>
<organism evidence="2 3">
    <name type="scientific">Capsulimonas corticalis</name>
    <dbReference type="NCBI Taxonomy" id="2219043"/>
    <lineage>
        <taxon>Bacteria</taxon>
        <taxon>Bacillati</taxon>
        <taxon>Armatimonadota</taxon>
        <taxon>Armatimonadia</taxon>
        <taxon>Capsulimonadales</taxon>
        <taxon>Capsulimonadaceae</taxon>
        <taxon>Capsulimonas</taxon>
    </lineage>
</organism>
<dbReference type="Gene3D" id="3.40.50.2000">
    <property type="entry name" value="Glycogen Phosphorylase B"/>
    <property type="match status" value="1"/>
</dbReference>
<dbReference type="RefSeq" id="WP_119323224.1">
    <property type="nucleotide sequence ID" value="NZ_AP025739.1"/>
</dbReference>
<dbReference type="EC" id="2.4.99.12" evidence="1"/>
<keyword evidence="1 2" id="KW-0808">Transferase</keyword>
<dbReference type="PANTHER" id="PTHR42755:SF1">
    <property type="entry name" value="3-DEOXY-D-MANNO-OCTULOSONIC ACID TRANSFERASE, MITOCHONDRIAL-RELATED"/>
    <property type="match status" value="1"/>
</dbReference>
<dbReference type="GO" id="GO:0009245">
    <property type="term" value="P:lipid A biosynthetic process"/>
    <property type="evidence" value="ECO:0007669"/>
    <property type="project" value="TreeGrafter"/>
</dbReference>
<reference evidence="2 3" key="1">
    <citation type="journal article" date="2019" name="Int. J. Syst. Evol. Microbiol.">
        <title>Capsulimonas corticalis gen. nov., sp. nov., an aerobic capsulated bacterium, of a novel bacterial order, Capsulimonadales ord. nov., of the class Armatimonadia of the phylum Armatimonadetes.</title>
        <authorList>
            <person name="Li J."/>
            <person name="Kudo C."/>
            <person name="Tonouchi A."/>
        </authorList>
    </citation>
    <scope>NUCLEOTIDE SEQUENCE [LARGE SCALE GENOMIC DNA]</scope>
    <source>
        <strain evidence="2 3">AX-7</strain>
    </source>
</reference>
<comment type="function">
    <text evidence="1">Involved in lipopolysaccharide (LPS) biosynthesis. Catalyzes the transfer of 3-deoxy-D-manno-octulosonate (Kdo) residue(s) from CMP-Kdo to lipid IV(A), the tetraacyldisaccharide-1,4'-bisphosphate precursor of lipid A.</text>
</comment>
<dbReference type="InterPro" id="IPR038107">
    <property type="entry name" value="Glycos_transf_N_sf"/>
</dbReference>
<proteinExistence type="inferred from homology"/>
<comment type="subcellular location">
    <subcellularLocation>
        <location evidence="1">Cell membrane</location>
    </subcellularLocation>
</comment>
<keyword evidence="1" id="KW-0448">Lipopolysaccharide biosynthesis</keyword>
<dbReference type="Proteomes" id="UP000287394">
    <property type="component" value="Chromosome"/>
</dbReference>
<dbReference type="KEGG" id="ccot:CCAX7_37810"/>
<dbReference type="AlphaFoldDB" id="A0A402D0Z4"/>
<comment type="catalytic activity">
    <reaction evidence="1">
        <text>lipid IVA (E. coli) + CMP-3-deoxy-beta-D-manno-octulosonate = alpha-Kdo-(2-&gt;6)-lipid IVA (E. coli) + CMP + H(+)</text>
        <dbReference type="Rhea" id="RHEA:28066"/>
        <dbReference type="ChEBI" id="CHEBI:15378"/>
        <dbReference type="ChEBI" id="CHEBI:58603"/>
        <dbReference type="ChEBI" id="CHEBI:60364"/>
        <dbReference type="ChEBI" id="CHEBI:60377"/>
        <dbReference type="ChEBI" id="CHEBI:85987"/>
        <dbReference type="EC" id="2.4.99.12"/>
    </reaction>
</comment>
<name>A0A402D0Z4_9BACT</name>
<protein>
    <recommendedName>
        <fullName evidence="1">3-deoxy-D-manno-octulosonic acid transferase</fullName>
        <shortName evidence="1">Kdo transferase</shortName>
        <ecNumber evidence="1">2.4.99.12</ecNumber>
    </recommendedName>
    <alternativeName>
        <fullName evidence="1">Lipid IV(A) 3-deoxy-D-manno-octulosonic acid transferase</fullName>
    </alternativeName>
</protein>
<dbReference type="Gene3D" id="3.40.50.11720">
    <property type="entry name" value="3-Deoxy-D-manno-octulosonic-acid transferase, N-terminal domain"/>
    <property type="match status" value="1"/>
</dbReference>
<dbReference type="GO" id="GO:0009244">
    <property type="term" value="P:lipopolysaccharide core region biosynthetic process"/>
    <property type="evidence" value="ECO:0007669"/>
    <property type="project" value="UniProtKB-UniRule"/>
</dbReference>
<dbReference type="OrthoDB" id="9789797at2"/>
<dbReference type="EMBL" id="AP025739">
    <property type="protein sequence ID" value="BDI31730.1"/>
    <property type="molecule type" value="Genomic_DNA"/>
</dbReference>
<evidence type="ECO:0000256" key="1">
    <source>
        <dbReference type="RuleBase" id="RU365103"/>
    </source>
</evidence>
<dbReference type="InterPro" id="IPR039901">
    <property type="entry name" value="Kdotransferase"/>
</dbReference>
<keyword evidence="1" id="KW-0472">Membrane</keyword>
<dbReference type="InterPro" id="IPR007507">
    <property type="entry name" value="Glycos_transf_N"/>
</dbReference>
<dbReference type="PANTHER" id="PTHR42755">
    <property type="entry name" value="3-DEOXY-MANNO-OCTULOSONATE CYTIDYLYLTRANSFERASE"/>
    <property type="match status" value="1"/>
</dbReference>
<evidence type="ECO:0000313" key="3">
    <source>
        <dbReference type="Proteomes" id="UP000287394"/>
    </source>
</evidence>
<comment type="pathway">
    <text evidence="1">Bacterial outer membrane biogenesis; LPS core biosynthesis.</text>
</comment>
<dbReference type="GO" id="GO:0043842">
    <property type="term" value="F:Kdo transferase activity"/>
    <property type="evidence" value="ECO:0007669"/>
    <property type="project" value="UniProtKB-EC"/>
</dbReference>